<dbReference type="AlphaFoldDB" id="A0A1G1WL90"/>
<dbReference type="GO" id="GO:0005829">
    <property type="term" value="C:cytosol"/>
    <property type="evidence" value="ECO:0007669"/>
    <property type="project" value="TreeGrafter"/>
</dbReference>
<feature type="short sequence motif" description="'HIGH' region" evidence="7">
    <location>
        <begin position="10"/>
        <end position="20"/>
    </location>
</feature>
<dbReference type="SUPFAM" id="SSF52374">
    <property type="entry name" value="Nucleotidylyl transferase"/>
    <property type="match status" value="1"/>
</dbReference>
<keyword evidence="4 7" id="KW-0067">ATP-binding</keyword>
<feature type="domain" description="Aminoacyl-tRNA synthetase class I anticodon-binding" evidence="9">
    <location>
        <begin position="317"/>
        <end position="456"/>
    </location>
</feature>
<evidence type="ECO:0000259" key="8">
    <source>
        <dbReference type="Pfam" id="PF00749"/>
    </source>
</evidence>
<dbReference type="SUPFAM" id="SSF48163">
    <property type="entry name" value="An anticodon-binding domain of class I aminoacyl-tRNA synthetases"/>
    <property type="match status" value="1"/>
</dbReference>
<comment type="subcellular location">
    <subcellularLocation>
        <location evidence="7">Cytoplasm</location>
    </subcellularLocation>
</comment>
<comment type="subunit">
    <text evidence="7">Monomer.</text>
</comment>
<dbReference type="InterPro" id="IPR020058">
    <property type="entry name" value="Glu/Gln-tRNA-synth_Ib_cat-dom"/>
</dbReference>
<feature type="domain" description="Glutamyl/glutaminyl-tRNA synthetase class Ib catalytic" evidence="8">
    <location>
        <begin position="3"/>
        <end position="304"/>
    </location>
</feature>
<dbReference type="InterPro" id="IPR001412">
    <property type="entry name" value="aa-tRNA-synth_I_CS"/>
</dbReference>
<comment type="caution">
    <text evidence="7">Lacks conserved residue(s) required for the propagation of feature annotation.</text>
</comment>
<dbReference type="PROSITE" id="PS00178">
    <property type="entry name" value="AA_TRNA_LIGASE_I"/>
    <property type="match status" value="1"/>
</dbReference>
<evidence type="ECO:0000259" key="9">
    <source>
        <dbReference type="Pfam" id="PF19269"/>
    </source>
</evidence>
<dbReference type="GO" id="GO:0005524">
    <property type="term" value="F:ATP binding"/>
    <property type="evidence" value="ECO:0007669"/>
    <property type="project" value="UniProtKB-UniRule"/>
</dbReference>
<evidence type="ECO:0000256" key="6">
    <source>
        <dbReference type="ARBA" id="ARBA00023146"/>
    </source>
</evidence>
<sequence>MSKIRTRIAPSPTGDPHIGTAYTALFNYAYAKKNKGKFILRIEDTDRTRLVAQSEERIIDSLRWLGLAWDEGPYRQSERLGLYQEDAADLVKKGAAYRCNCTAERLDQVRKKQQAKGEVPHYDKKCRLDPPKEGPFVTRLKVPEEGETSFEDSIRGKITFKNQNIDDAVILKSDGWPTYHLAVVVDDSEMKISHVIRAEEWLSSTPKHVLLYKALNRQLPIFAHLPLLRNPDKSKISKRKNPVSISWYKDQGYLPGALLNYLALMGWSMPDSREKFTLKEFIENFDLGRVDPAGPVFDLRKLDWLNGEWIRTLSVEELTTRLKDYADVDKSEIKRILPLVQDRLKKLSDFNELTSYFYQAEVDIDPVQIILKGQNADDTKKVLKTLEDTLSNLKTWNRESIEKVLEKKPEELGWSKTDLFQTLRYVETGSKATPPLFDVLEAIGKKITIVRLQKAIHRLN</sequence>
<evidence type="ECO:0000256" key="4">
    <source>
        <dbReference type="ARBA" id="ARBA00022840"/>
    </source>
</evidence>
<dbReference type="PRINTS" id="PR00987">
    <property type="entry name" value="TRNASYNTHGLU"/>
</dbReference>
<dbReference type="InterPro" id="IPR014729">
    <property type="entry name" value="Rossmann-like_a/b/a_fold"/>
</dbReference>
<accession>A0A1G1WL90</accession>
<dbReference type="GO" id="GO:0000049">
    <property type="term" value="F:tRNA binding"/>
    <property type="evidence" value="ECO:0007669"/>
    <property type="project" value="InterPro"/>
</dbReference>
<dbReference type="HAMAP" id="MF_00022">
    <property type="entry name" value="Glu_tRNA_synth_type1"/>
    <property type="match status" value="1"/>
</dbReference>
<dbReference type="Gene3D" id="1.10.10.350">
    <property type="match status" value="1"/>
</dbReference>
<dbReference type="Gene3D" id="3.40.50.620">
    <property type="entry name" value="HUPs"/>
    <property type="match status" value="1"/>
</dbReference>
<keyword evidence="3 7" id="KW-0547">Nucleotide-binding</keyword>
<dbReference type="Pfam" id="PF19269">
    <property type="entry name" value="Anticodon_2"/>
    <property type="match status" value="1"/>
</dbReference>
<dbReference type="InterPro" id="IPR000924">
    <property type="entry name" value="Glu/Gln-tRNA-synth"/>
</dbReference>
<comment type="similarity">
    <text evidence="1 7">Belongs to the class-I aminoacyl-tRNA synthetase family. Glutamate--tRNA ligase type 1 subfamily.</text>
</comment>
<proteinExistence type="inferred from homology"/>
<organism evidence="10 11">
    <name type="scientific">Candidatus Woykebacteria bacterium RBG_19FT_COMBO_43_10</name>
    <dbReference type="NCBI Taxonomy" id="1802598"/>
    <lineage>
        <taxon>Bacteria</taxon>
        <taxon>Candidatus Woykeibacteriota</taxon>
    </lineage>
</organism>
<evidence type="ECO:0000313" key="10">
    <source>
        <dbReference type="EMBL" id="OGY28444.1"/>
    </source>
</evidence>
<reference evidence="10 11" key="1">
    <citation type="journal article" date="2016" name="Nat. Commun.">
        <title>Thousands of microbial genomes shed light on interconnected biogeochemical processes in an aquifer system.</title>
        <authorList>
            <person name="Anantharaman K."/>
            <person name="Brown C.T."/>
            <person name="Hug L.A."/>
            <person name="Sharon I."/>
            <person name="Castelle C.J."/>
            <person name="Probst A.J."/>
            <person name="Thomas B.C."/>
            <person name="Singh A."/>
            <person name="Wilkins M.J."/>
            <person name="Karaoz U."/>
            <person name="Brodie E.L."/>
            <person name="Williams K.H."/>
            <person name="Hubbard S.S."/>
            <person name="Banfield J.F."/>
        </authorList>
    </citation>
    <scope>NUCLEOTIDE SEQUENCE [LARGE SCALE GENOMIC DNA]</scope>
</reference>
<keyword evidence="7" id="KW-0963">Cytoplasm</keyword>
<dbReference type="PANTHER" id="PTHR43311:SF2">
    <property type="entry name" value="GLUTAMATE--TRNA LIGASE, MITOCHONDRIAL-RELATED"/>
    <property type="match status" value="1"/>
</dbReference>
<evidence type="ECO:0000256" key="7">
    <source>
        <dbReference type="HAMAP-Rule" id="MF_00022"/>
    </source>
</evidence>
<keyword evidence="6 7" id="KW-0030">Aminoacyl-tRNA synthetase</keyword>
<dbReference type="CDD" id="cd00808">
    <property type="entry name" value="GluRS_core"/>
    <property type="match status" value="1"/>
</dbReference>
<keyword evidence="2 7" id="KW-0436">Ligase</keyword>
<comment type="caution">
    <text evidence="10">The sequence shown here is derived from an EMBL/GenBank/DDBJ whole genome shotgun (WGS) entry which is preliminary data.</text>
</comment>
<protein>
    <recommendedName>
        <fullName evidence="7">Glutamate--tRNA ligase</fullName>
        <ecNumber evidence="7">6.1.1.17</ecNumber>
    </recommendedName>
    <alternativeName>
        <fullName evidence="7">Glutamyl-tRNA synthetase</fullName>
        <shortName evidence="7">GluRS</shortName>
    </alternativeName>
</protein>
<dbReference type="InterPro" id="IPR008925">
    <property type="entry name" value="aa_tRNA-synth_I_cd-bd_sf"/>
</dbReference>
<dbReference type="EMBL" id="MHCU01000001">
    <property type="protein sequence ID" value="OGY28444.1"/>
    <property type="molecule type" value="Genomic_DNA"/>
</dbReference>
<dbReference type="GO" id="GO:0006424">
    <property type="term" value="P:glutamyl-tRNA aminoacylation"/>
    <property type="evidence" value="ECO:0007669"/>
    <property type="project" value="UniProtKB-UniRule"/>
</dbReference>
<evidence type="ECO:0000256" key="3">
    <source>
        <dbReference type="ARBA" id="ARBA00022741"/>
    </source>
</evidence>
<dbReference type="InterPro" id="IPR045462">
    <property type="entry name" value="aa-tRNA-synth_I_cd-bd"/>
</dbReference>
<dbReference type="InterPro" id="IPR020751">
    <property type="entry name" value="aa-tRNA-synth_I_codon-bd_sub2"/>
</dbReference>
<keyword evidence="5 7" id="KW-0648">Protein biosynthesis</keyword>
<dbReference type="InterPro" id="IPR004527">
    <property type="entry name" value="Glu-tRNA-ligase_bac/mito"/>
</dbReference>
<comment type="function">
    <text evidence="7">Catalyzes the attachment of glutamate to tRNA(Glu) in a two-step reaction: glutamate is first activated by ATP to form Glu-AMP and then transferred to the acceptor end of tRNA(Glu).</text>
</comment>
<dbReference type="EC" id="6.1.1.17" evidence="7"/>
<feature type="binding site" evidence="7">
    <location>
        <position position="238"/>
    </location>
    <ligand>
        <name>ATP</name>
        <dbReference type="ChEBI" id="CHEBI:30616"/>
    </ligand>
</feature>
<dbReference type="Pfam" id="PF00749">
    <property type="entry name" value="tRNA-synt_1c"/>
    <property type="match status" value="1"/>
</dbReference>
<dbReference type="InterPro" id="IPR049940">
    <property type="entry name" value="GluQ/Sye"/>
</dbReference>
<dbReference type="FunFam" id="3.40.50.620:FF:000045">
    <property type="entry name" value="Glutamate--tRNA ligase, mitochondrial"/>
    <property type="match status" value="1"/>
</dbReference>
<feature type="short sequence motif" description="'KMSKS' region" evidence="7">
    <location>
        <begin position="235"/>
        <end position="239"/>
    </location>
</feature>
<evidence type="ECO:0000256" key="1">
    <source>
        <dbReference type="ARBA" id="ARBA00007894"/>
    </source>
</evidence>
<comment type="catalytic activity">
    <reaction evidence="7">
        <text>tRNA(Glu) + L-glutamate + ATP = L-glutamyl-tRNA(Glu) + AMP + diphosphate</text>
        <dbReference type="Rhea" id="RHEA:23540"/>
        <dbReference type="Rhea" id="RHEA-COMP:9663"/>
        <dbReference type="Rhea" id="RHEA-COMP:9680"/>
        <dbReference type="ChEBI" id="CHEBI:29985"/>
        <dbReference type="ChEBI" id="CHEBI:30616"/>
        <dbReference type="ChEBI" id="CHEBI:33019"/>
        <dbReference type="ChEBI" id="CHEBI:78442"/>
        <dbReference type="ChEBI" id="CHEBI:78520"/>
        <dbReference type="ChEBI" id="CHEBI:456215"/>
        <dbReference type="EC" id="6.1.1.17"/>
    </reaction>
</comment>
<dbReference type="NCBIfam" id="TIGR00464">
    <property type="entry name" value="gltX_bact"/>
    <property type="match status" value="1"/>
</dbReference>
<evidence type="ECO:0000256" key="2">
    <source>
        <dbReference type="ARBA" id="ARBA00022598"/>
    </source>
</evidence>
<dbReference type="GO" id="GO:0004818">
    <property type="term" value="F:glutamate-tRNA ligase activity"/>
    <property type="evidence" value="ECO:0007669"/>
    <property type="project" value="UniProtKB-UniRule"/>
</dbReference>
<dbReference type="Proteomes" id="UP000176645">
    <property type="component" value="Unassembled WGS sequence"/>
</dbReference>
<dbReference type="GO" id="GO:0008270">
    <property type="term" value="F:zinc ion binding"/>
    <property type="evidence" value="ECO:0007669"/>
    <property type="project" value="InterPro"/>
</dbReference>
<evidence type="ECO:0000256" key="5">
    <source>
        <dbReference type="ARBA" id="ARBA00022917"/>
    </source>
</evidence>
<dbReference type="InterPro" id="IPR033910">
    <property type="entry name" value="GluRS_core"/>
</dbReference>
<gene>
    <name evidence="7" type="primary">gltX</name>
    <name evidence="10" type="ORF">A2Z42_00540</name>
</gene>
<evidence type="ECO:0000313" key="11">
    <source>
        <dbReference type="Proteomes" id="UP000176645"/>
    </source>
</evidence>
<dbReference type="PANTHER" id="PTHR43311">
    <property type="entry name" value="GLUTAMATE--TRNA LIGASE"/>
    <property type="match status" value="1"/>
</dbReference>
<name>A0A1G1WL90_9BACT</name>